<dbReference type="GeneTree" id="ENSGT00990000211944"/>
<organism evidence="1 2">
    <name type="scientific">Paramormyrops kingsleyae</name>
    <dbReference type="NCBI Taxonomy" id="1676925"/>
    <lineage>
        <taxon>Eukaryota</taxon>
        <taxon>Metazoa</taxon>
        <taxon>Chordata</taxon>
        <taxon>Craniata</taxon>
        <taxon>Vertebrata</taxon>
        <taxon>Euteleostomi</taxon>
        <taxon>Actinopterygii</taxon>
        <taxon>Neopterygii</taxon>
        <taxon>Teleostei</taxon>
        <taxon>Osteoglossocephala</taxon>
        <taxon>Osteoglossomorpha</taxon>
        <taxon>Osteoglossiformes</taxon>
        <taxon>Mormyridae</taxon>
        <taxon>Paramormyrops</taxon>
    </lineage>
</organism>
<reference evidence="1" key="1">
    <citation type="submission" date="2025-08" db="UniProtKB">
        <authorList>
            <consortium name="Ensembl"/>
        </authorList>
    </citation>
    <scope>IDENTIFICATION</scope>
</reference>
<reference evidence="1" key="2">
    <citation type="submission" date="2025-09" db="UniProtKB">
        <authorList>
            <consortium name="Ensembl"/>
        </authorList>
    </citation>
    <scope>IDENTIFICATION</scope>
</reference>
<name>A0A3B3RD08_9TELE</name>
<dbReference type="Ensembl" id="ENSPKIT00000041027.1">
    <property type="protein sequence ID" value="ENSPKIP00000016532.1"/>
    <property type="gene ID" value="ENSPKIG00000002821.1"/>
</dbReference>
<evidence type="ECO:0000313" key="1">
    <source>
        <dbReference type="Ensembl" id="ENSPKIP00000016532.1"/>
    </source>
</evidence>
<accession>A0A3B3RD08</accession>
<protein>
    <submittedName>
        <fullName evidence="1">Uncharacterized protein</fullName>
    </submittedName>
</protein>
<keyword evidence="2" id="KW-1185">Reference proteome</keyword>
<dbReference type="AlphaFoldDB" id="A0A3B3RD08"/>
<sequence length="85" mass="9498">TPPQPPSFLRMLPLVPLSTGLKSKMLGTAPALSCLCWSSQPGRKLSGVKCRLHRKEYLLGIQFSRLTARFHLAKRLAFFMGNLET</sequence>
<evidence type="ECO:0000313" key="2">
    <source>
        <dbReference type="Proteomes" id="UP000261540"/>
    </source>
</evidence>
<dbReference type="Proteomes" id="UP000261540">
    <property type="component" value="Unplaced"/>
</dbReference>
<proteinExistence type="predicted"/>